<dbReference type="Proteomes" id="UP000316726">
    <property type="component" value="Chromosome 7"/>
</dbReference>
<reference evidence="1 2" key="1">
    <citation type="submission" date="2018-07" db="EMBL/GenBank/DDBJ databases">
        <title>The complete nuclear genome of the prasinophyte Chloropicon primus (CCMP1205).</title>
        <authorList>
            <person name="Pombert J.-F."/>
            <person name="Otis C."/>
            <person name="Turmel M."/>
            <person name="Lemieux C."/>
        </authorList>
    </citation>
    <scope>NUCLEOTIDE SEQUENCE [LARGE SCALE GENOMIC DNA]</scope>
    <source>
        <strain evidence="1 2">CCMP1205</strain>
    </source>
</reference>
<proteinExistence type="predicted"/>
<protein>
    <submittedName>
        <fullName evidence="1">Uncharacterized protein</fullName>
    </submittedName>
</protein>
<organism evidence="1 2">
    <name type="scientific">Chloropicon primus</name>
    <dbReference type="NCBI Taxonomy" id="1764295"/>
    <lineage>
        <taxon>Eukaryota</taxon>
        <taxon>Viridiplantae</taxon>
        <taxon>Chlorophyta</taxon>
        <taxon>Chloropicophyceae</taxon>
        <taxon>Chloropicales</taxon>
        <taxon>Chloropicaceae</taxon>
        <taxon>Chloropicon</taxon>
    </lineage>
</organism>
<dbReference type="EMBL" id="CP031040">
    <property type="protein sequence ID" value="QDZ22451.1"/>
    <property type="molecule type" value="Genomic_DNA"/>
</dbReference>
<gene>
    <name evidence="1" type="ORF">A3770_07p49690</name>
</gene>
<sequence>MVRLKRVAPDVYDPTGLEPVGERGWRCIDPSHQEPCSLCSEPPPLGHESHWCLKGDPGKRNGDKKLRTLIQMSREWNSPLERAHLVHHLQNNPETSRMSKEIEIIRRKETPRLSKVCMMVLARSWGFKSCIWVRKSFRPPSSSSLACVPDQDQLVRNVSSDLSWSTDQHHVAAPSAVVVKQEQWLHAPSVLQREVSASELGATERRTKVERRTIEKFTDELGPCENLLDLLIEACDDTNRNPESRNADEAKAFDNQRKILTAYVRVKADLLMQLRAPCEACLSLLQQIYSWPKDVVKGSAWKYVDCLMQVDRFAHNLEQVFWTDLVARMPGNYPRPYTGALNDIEEGFAKFDAAALKICSLGRSEIMKARALSLEEFAAVATAVVKTFYHVVFQMAVPKLSKMKQPVLTEGTAASLSPSKNRITVSNSEASTQLTAPVLEVSPFAGFDFAGAATAALPKADCLKLLRNLSSEIVLPRSISTDVLLPLGLFEQG</sequence>
<evidence type="ECO:0000313" key="1">
    <source>
        <dbReference type="EMBL" id="QDZ22451.1"/>
    </source>
</evidence>
<keyword evidence="2" id="KW-1185">Reference proteome</keyword>
<name>A0A5B8MQ23_9CHLO</name>
<accession>A0A5B8MQ23</accession>
<dbReference type="AlphaFoldDB" id="A0A5B8MQ23"/>
<evidence type="ECO:0000313" key="2">
    <source>
        <dbReference type="Proteomes" id="UP000316726"/>
    </source>
</evidence>